<evidence type="ECO:0000313" key="5">
    <source>
        <dbReference type="Proteomes" id="UP000574390"/>
    </source>
</evidence>
<evidence type="ECO:0000313" key="4">
    <source>
        <dbReference type="Proteomes" id="UP000553632"/>
    </source>
</evidence>
<protein>
    <submittedName>
        <fullName evidence="2">Uncharacterized protein</fullName>
    </submittedName>
</protein>
<feature type="region of interest" description="Disordered" evidence="1">
    <location>
        <begin position="1"/>
        <end position="25"/>
    </location>
</feature>
<proteinExistence type="predicted"/>
<feature type="region of interest" description="Disordered" evidence="1">
    <location>
        <begin position="72"/>
        <end position="110"/>
    </location>
</feature>
<dbReference type="Proteomes" id="UP000553632">
    <property type="component" value="Unassembled WGS sequence"/>
</dbReference>
<dbReference type="AlphaFoldDB" id="A0A7J6QY94"/>
<accession>A0A7J6QY94</accession>
<comment type="caution">
    <text evidence="2">The sequence shown here is derived from an EMBL/GenBank/DDBJ whole genome shotgun (WGS) entry which is preliminary data.</text>
</comment>
<feature type="non-terminal residue" evidence="2">
    <location>
        <position position="1"/>
    </location>
</feature>
<feature type="compositionally biased region" description="Basic and acidic residues" evidence="1">
    <location>
        <begin position="89"/>
        <end position="98"/>
    </location>
</feature>
<organism evidence="2 5">
    <name type="scientific">Perkinsus olseni</name>
    <name type="common">Perkinsus atlanticus</name>
    <dbReference type="NCBI Taxonomy" id="32597"/>
    <lineage>
        <taxon>Eukaryota</taxon>
        <taxon>Sar</taxon>
        <taxon>Alveolata</taxon>
        <taxon>Perkinsozoa</taxon>
        <taxon>Perkinsea</taxon>
        <taxon>Perkinsida</taxon>
        <taxon>Perkinsidae</taxon>
        <taxon>Perkinsus</taxon>
    </lineage>
</organism>
<dbReference type="Proteomes" id="UP000574390">
    <property type="component" value="Unassembled WGS sequence"/>
</dbReference>
<evidence type="ECO:0000313" key="3">
    <source>
        <dbReference type="EMBL" id="KAF4715631.1"/>
    </source>
</evidence>
<name>A0A7J6QY94_PEROL</name>
<evidence type="ECO:0000313" key="2">
    <source>
        <dbReference type="EMBL" id="KAF4713384.1"/>
    </source>
</evidence>
<evidence type="ECO:0000256" key="1">
    <source>
        <dbReference type="SAM" id="MobiDB-lite"/>
    </source>
</evidence>
<sequence length="110" mass="11563">MSDGLQGGEVIDTVSSRMKARGRSDAEISQMVESLVTNALSSREALLASNYKVWIPLGLPVGLLMEVQKALSDGKEAAPVTTGPVRSAAGEKTRKAQPYDDAAAGEDTSR</sequence>
<reference evidence="4 5" key="1">
    <citation type="submission" date="2020-04" db="EMBL/GenBank/DDBJ databases">
        <title>Perkinsus olseni comparative genomics.</title>
        <authorList>
            <person name="Bogema D.R."/>
        </authorList>
    </citation>
    <scope>NUCLEOTIDE SEQUENCE [LARGE SCALE GENOMIC DNA]</scope>
    <source>
        <strain evidence="2">ATCC PRA-205</strain>
        <strain evidence="3 4">ATCC PRA-207</strain>
    </source>
</reference>
<dbReference type="EMBL" id="JABANO010028167">
    <property type="protein sequence ID" value="KAF4715631.1"/>
    <property type="molecule type" value="Genomic_DNA"/>
</dbReference>
<keyword evidence="4" id="KW-1185">Reference proteome</keyword>
<gene>
    <name evidence="2" type="ORF">FOZ62_006435</name>
    <name evidence="3" type="ORF">FOZ63_007291</name>
</gene>
<dbReference type="EMBL" id="JABANM010026191">
    <property type="protein sequence ID" value="KAF4713384.1"/>
    <property type="molecule type" value="Genomic_DNA"/>
</dbReference>